<protein>
    <submittedName>
        <fullName evidence="1">Uncharacterized protein</fullName>
    </submittedName>
</protein>
<evidence type="ECO:0000313" key="1">
    <source>
        <dbReference type="EMBL" id="QPQ55415.1"/>
    </source>
</evidence>
<proteinExistence type="predicted"/>
<accession>A0A7T2GKA4</accession>
<dbReference type="KEGG" id="sflv:IC614_02045"/>
<reference evidence="1 2" key="1">
    <citation type="submission" date="2020-11" db="EMBL/GenBank/DDBJ databases">
        <title>Genome seq and assembly of Sphingosinicella sp.</title>
        <authorList>
            <person name="Chhetri G."/>
        </authorList>
    </citation>
    <scope>NUCLEOTIDE SEQUENCE [LARGE SCALE GENOMIC DNA]</scope>
    <source>
        <strain evidence="1 2">UDD2</strain>
    </source>
</reference>
<gene>
    <name evidence="1" type="ORF">IC614_02045</name>
</gene>
<sequence>MASQAPARSDPEIVEGLSGRTARVQLADGRTLLVTHHRDGTAHMTGDGGLDMTGRWSVSNGQLCFDWTGQPRECWPYGGPLTPGEKVQSTSSRGQIITTTLLMDGETGMVEAGNEAVASNMAGNAVE</sequence>
<dbReference type="Proteomes" id="UP000594873">
    <property type="component" value="Chromosome"/>
</dbReference>
<organism evidence="1 2">
    <name type="scientific">Allosphingosinicella flava</name>
    <dbReference type="NCBI Taxonomy" id="2771430"/>
    <lineage>
        <taxon>Bacteria</taxon>
        <taxon>Pseudomonadati</taxon>
        <taxon>Pseudomonadota</taxon>
        <taxon>Alphaproteobacteria</taxon>
        <taxon>Sphingomonadales</taxon>
        <taxon>Sphingomonadaceae</taxon>
        <taxon>Allosphingosinicella</taxon>
    </lineage>
</organism>
<dbReference type="RefSeq" id="WP_200972090.1">
    <property type="nucleotide sequence ID" value="NZ_CP065592.1"/>
</dbReference>
<keyword evidence="2" id="KW-1185">Reference proteome</keyword>
<dbReference type="EMBL" id="CP065592">
    <property type="protein sequence ID" value="QPQ55415.1"/>
    <property type="molecule type" value="Genomic_DNA"/>
</dbReference>
<dbReference type="AlphaFoldDB" id="A0A7T2GKA4"/>
<name>A0A7T2GKA4_9SPHN</name>
<evidence type="ECO:0000313" key="2">
    <source>
        <dbReference type="Proteomes" id="UP000594873"/>
    </source>
</evidence>